<gene>
    <name evidence="2 3" type="primary">rbfA</name>
    <name evidence="3" type="ORF">OMM_07708</name>
</gene>
<dbReference type="Pfam" id="PF02033">
    <property type="entry name" value="RBFA"/>
    <property type="match status" value="1"/>
</dbReference>
<dbReference type="InterPro" id="IPR015946">
    <property type="entry name" value="KH_dom-like_a/b"/>
</dbReference>
<dbReference type="NCBIfam" id="TIGR00082">
    <property type="entry name" value="rbfA"/>
    <property type="match status" value="1"/>
</dbReference>
<dbReference type="EMBL" id="ATBP01000182">
    <property type="protein sequence ID" value="ETR72111.1"/>
    <property type="molecule type" value="Genomic_DNA"/>
</dbReference>
<dbReference type="GO" id="GO:0030490">
    <property type="term" value="P:maturation of SSU-rRNA"/>
    <property type="evidence" value="ECO:0007669"/>
    <property type="project" value="UniProtKB-UniRule"/>
</dbReference>
<organism evidence="3 4">
    <name type="scientific">Candidatus Magnetoglobus multicellularis str. Araruama</name>
    <dbReference type="NCBI Taxonomy" id="890399"/>
    <lineage>
        <taxon>Bacteria</taxon>
        <taxon>Pseudomonadati</taxon>
        <taxon>Thermodesulfobacteriota</taxon>
        <taxon>Desulfobacteria</taxon>
        <taxon>Desulfobacterales</taxon>
        <taxon>Desulfobacteraceae</taxon>
        <taxon>Candidatus Magnetoglobus</taxon>
    </lineage>
</organism>
<dbReference type="InterPro" id="IPR020053">
    <property type="entry name" value="Ribosome-bd_factorA_CS"/>
</dbReference>
<reference evidence="4" key="1">
    <citation type="submission" date="2012-11" db="EMBL/GenBank/DDBJ databases">
        <authorList>
            <person name="Lucero-Rivera Y.E."/>
            <person name="Tovar-Ramirez D."/>
        </authorList>
    </citation>
    <scope>NUCLEOTIDE SEQUENCE [LARGE SCALE GENOMIC DNA]</scope>
    <source>
        <strain evidence="4">Araruama</strain>
    </source>
</reference>
<protein>
    <recommendedName>
        <fullName evidence="2">Ribosome-binding factor A</fullName>
    </recommendedName>
</protein>
<keyword evidence="1 2" id="KW-0690">Ribosome biogenesis</keyword>
<dbReference type="GO" id="GO:0005829">
    <property type="term" value="C:cytosol"/>
    <property type="evidence" value="ECO:0007669"/>
    <property type="project" value="TreeGrafter"/>
</dbReference>
<keyword evidence="2" id="KW-0963">Cytoplasm</keyword>
<dbReference type="SUPFAM" id="SSF89919">
    <property type="entry name" value="Ribosome-binding factor A, RbfA"/>
    <property type="match status" value="1"/>
</dbReference>
<evidence type="ECO:0000313" key="3">
    <source>
        <dbReference type="EMBL" id="ETR72111.1"/>
    </source>
</evidence>
<sequence>MKTYPRSERVSSKIREQISRVLLRDVKDPRIKNVTITAVKMNNDLKKARVYYCLAGDDIQKQNASKGLKSALGFIKREVAGRLDLRYMPDIQFLFDESMDTGSKMDQLFEKIKHATKTQEF</sequence>
<dbReference type="GO" id="GO:0043024">
    <property type="term" value="F:ribosomal small subunit binding"/>
    <property type="evidence" value="ECO:0007669"/>
    <property type="project" value="TreeGrafter"/>
</dbReference>
<accession>A0A1V1PB83</accession>
<comment type="subunit">
    <text evidence="2">Monomer. Binds 30S ribosomal subunits, but not 50S ribosomal subunits or 70S ribosomes.</text>
</comment>
<dbReference type="PANTHER" id="PTHR33515:SF1">
    <property type="entry name" value="RIBOSOME-BINDING FACTOR A, CHLOROPLASTIC-RELATED"/>
    <property type="match status" value="1"/>
</dbReference>
<comment type="function">
    <text evidence="2">One of several proteins that assist in the late maturation steps of the functional core of the 30S ribosomal subunit. Associates with free 30S ribosomal subunits (but not with 30S subunits that are part of 70S ribosomes or polysomes). Required for efficient processing of 16S rRNA. May interact with the 5'-terminal helix region of 16S rRNA.</text>
</comment>
<evidence type="ECO:0000256" key="1">
    <source>
        <dbReference type="ARBA" id="ARBA00022517"/>
    </source>
</evidence>
<dbReference type="HAMAP" id="MF_00003">
    <property type="entry name" value="RbfA"/>
    <property type="match status" value="1"/>
</dbReference>
<evidence type="ECO:0000256" key="2">
    <source>
        <dbReference type="HAMAP-Rule" id="MF_00003"/>
    </source>
</evidence>
<name>A0A1V1PB83_9BACT</name>
<dbReference type="AlphaFoldDB" id="A0A1V1PB83"/>
<evidence type="ECO:0000313" key="4">
    <source>
        <dbReference type="Proteomes" id="UP000189670"/>
    </source>
</evidence>
<dbReference type="Proteomes" id="UP000189670">
    <property type="component" value="Unassembled WGS sequence"/>
</dbReference>
<dbReference type="InterPro" id="IPR023799">
    <property type="entry name" value="RbfA_dom_sf"/>
</dbReference>
<proteinExistence type="inferred from homology"/>
<comment type="similarity">
    <text evidence="2">Belongs to the RbfA family.</text>
</comment>
<comment type="caution">
    <text evidence="3">The sequence shown here is derived from an EMBL/GenBank/DDBJ whole genome shotgun (WGS) entry which is preliminary data.</text>
</comment>
<dbReference type="Gene3D" id="3.30.300.20">
    <property type="match status" value="1"/>
</dbReference>
<comment type="subcellular location">
    <subcellularLocation>
        <location evidence="2">Cytoplasm</location>
    </subcellularLocation>
</comment>
<dbReference type="PROSITE" id="PS01319">
    <property type="entry name" value="RBFA"/>
    <property type="match status" value="1"/>
</dbReference>
<dbReference type="PANTHER" id="PTHR33515">
    <property type="entry name" value="RIBOSOME-BINDING FACTOR A, CHLOROPLASTIC-RELATED"/>
    <property type="match status" value="1"/>
</dbReference>
<dbReference type="InterPro" id="IPR000238">
    <property type="entry name" value="RbfA"/>
</dbReference>